<evidence type="ECO:0000313" key="3">
    <source>
        <dbReference type="Proteomes" id="UP000554965"/>
    </source>
</evidence>
<dbReference type="Proteomes" id="UP000554965">
    <property type="component" value="Unassembled WGS sequence"/>
</dbReference>
<organism evidence="2 3">
    <name type="scientific">Mycobacterium simulans</name>
    <dbReference type="NCBI Taxonomy" id="627089"/>
    <lineage>
        <taxon>Bacteria</taxon>
        <taxon>Bacillati</taxon>
        <taxon>Actinomycetota</taxon>
        <taxon>Actinomycetes</taxon>
        <taxon>Mycobacteriales</taxon>
        <taxon>Mycobacteriaceae</taxon>
        <taxon>Mycobacterium</taxon>
    </lineage>
</organism>
<evidence type="ECO:0000259" key="1">
    <source>
        <dbReference type="Pfam" id="PF04480"/>
    </source>
</evidence>
<dbReference type="InterPro" id="IPR011335">
    <property type="entry name" value="Restrct_endonuc-II-like"/>
</dbReference>
<proteinExistence type="predicted"/>
<dbReference type="AlphaFoldDB" id="A0A7Z7IQI2"/>
<sequence length="309" mass="34715">MGYSHFLTLNAESAVVSVLAATMPAMGYGQQPFIGTEALAAGDLSRHELRRYYRAIMPNVYLDKRVEPSLRQRAVAAWLWSQRKAVIAGAAASAMHGAKWVDDNAPVELIWRNARAPRRVVTRNDLLLGGEFELLDGVFLTTPERTAFDIGRRGPMGRAVARLDALAAATDFKVRDVEELAGNHPHTRGLRQLKVALDLVDAGAQSPKETWLRLLLINAGFPKPRTQIPVLGADGFPRYFLDMGWENILLAVEYDGDQHWTDPRQFAKDVERQEYLVSVGWTHIRVVARHRAPDVIRRVRHAWDALTLR</sequence>
<evidence type="ECO:0000313" key="2">
    <source>
        <dbReference type="EMBL" id="SOJ56728.1"/>
    </source>
</evidence>
<dbReference type="Pfam" id="PF04480">
    <property type="entry name" value="DUF559"/>
    <property type="match status" value="1"/>
</dbReference>
<keyword evidence="3" id="KW-1185">Reference proteome</keyword>
<comment type="caution">
    <text evidence="2">The sequence shown here is derived from an EMBL/GenBank/DDBJ whole genome shotgun (WGS) entry which is preliminary data.</text>
</comment>
<reference evidence="2 3" key="1">
    <citation type="submission" date="2017-10" db="EMBL/GenBank/DDBJ databases">
        <authorList>
            <consortium name="Urmite Genomes"/>
        </authorList>
    </citation>
    <scope>NUCLEOTIDE SEQUENCE [LARGE SCALE GENOMIC DNA]</scope>
    <source>
        <strain evidence="2 3">FB-527</strain>
    </source>
</reference>
<dbReference type="InterPro" id="IPR007569">
    <property type="entry name" value="DUF559"/>
</dbReference>
<protein>
    <recommendedName>
        <fullName evidence="1">DUF559 domain-containing protein</fullName>
    </recommendedName>
</protein>
<dbReference type="EMBL" id="OCTY01000002">
    <property type="protein sequence ID" value="SOJ56728.1"/>
    <property type="molecule type" value="Genomic_DNA"/>
</dbReference>
<name>A0A7Z7IQI2_9MYCO</name>
<dbReference type="SUPFAM" id="SSF52980">
    <property type="entry name" value="Restriction endonuclease-like"/>
    <property type="match status" value="1"/>
</dbReference>
<accession>A0A7Z7IQI2</accession>
<gene>
    <name evidence="2" type="ORF">MSIMFB_04203</name>
</gene>
<feature type="domain" description="DUF559" evidence="1">
    <location>
        <begin position="238"/>
        <end position="286"/>
    </location>
</feature>
<dbReference type="Gene3D" id="3.40.960.10">
    <property type="entry name" value="VSR Endonuclease"/>
    <property type="match status" value="1"/>
</dbReference>